<dbReference type="PANTHER" id="PTHR11206">
    <property type="entry name" value="MULTIDRUG RESISTANCE PROTEIN"/>
    <property type="match status" value="1"/>
</dbReference>
<name>A0A068TLI2_COFCA</name>
<dbReference type="InParanoid" id="A0A068TLI2"/>
<organism evidence="2 3">
    <name type="scientific">Coffea canephora</name>
    <name type="common">Robusta coffee</name>
    <dbReference type="NCBI Taxonomy" id="49390"/>
    <lineage>
        <taxon>Eukaryota</taxon>
        <taxon>Viridiplantae</taxon>
        <taxon>Streptophyta</taxon>
        <taxon>Embryophyta</taxon>
        <taxon>Tracheophyta</taxon>
        <taxon>Spermatophyta</taxon>
        <taxon>Magnoliopsida</taxon>
        <taxon>eudicotyledons</taxon>
        <taxon>Gunneridae</taxon>
        <taxon>Pentapetalae</taxon>
        <taxon>asterids</taxon>
        <taxon>lamiids</taxon>
        <taxon>Gentianales</taxon>
        <taxon>Rubiaceae</taxon>
        <taxon>Ixoroideae</taxon>
        <taxon>Gardenieae complex</taxon>
        <taxon>Bertiereae - Coffeeae clade</taxon>
        <taxon>Coffeeae</taxon>
        <taxon>Coffea</taxon>
    </lineage>
</organism>
<dbReference type="GO" id="GO:0042910">
    <property type="term" value="F:xenobiotic transmembrane transporter activity"/>
    <property type="evidence" value="ECO:0007669"/>
    <property type="project" value="InterPro"/>
</dbReference>
<dbReference type="OrthoDB" id="2126698at2759"/>
<accession>A0A068TLI2</accession>
<dbReference type="EMBL" id="HG739085">
    <property type="protein sequence ID" value="CDO97091.1"/>
    <property type="molecule type" value="Genomic_DNA"/>
</dbReference>
<dbReference type="Proteomes" id="UP000295252">
    <property type="component" value="Chromosome IV"/>
</dbReference>
<evidence type="ECO:0000313" key="2">
    <source>
        <dbReference type="EMBL" id="CDO97091.1"/>
    </source>
</evidence>
<proteinExistence type="inferred from homology"/>
<dbReference type="Gramene" id="CDO97091">
    <property type="protein sequence ID" value="CDO97091"/>
    <property type="gene ID" value="GSCOC_T00014326001"/>
</dbReference>
<dbReference type="PhylomeDB" id="A0A068TLI2"/>
<dbReference type="InterPro" id="IPR002528">
    <property type="entry name" value="MATE_fam"/>
</dbReference>
<keyword evidence="3" id="KW-1185">Reference proteome</keyword>
<dbReference type="GO" id="GO:0016020">
    <property type="term" value="C:membrane"/>
    <property type="evidence" value="ECO:0007669"/>
    <property type="project" value="InterPro"/>
</dbReference>
<sequence length="90" mass="9894">MLTSVSQFSIDFVCTAFAGHLGALRLAAVTEAENVIICFAYGFGMGSALETLSSQAVVAEKFNMLGIYLQRSWIIALITPLEFTFLHHQY</sequence>
<protein>
    <submittedName>
        <fullName evidence="2">Uncharacterized protein</fullName>
    </submittedName>
</protein>
<evidence type="ECO:0000313" key="3">
    <source>
        <dbReference type="Proteomes" id="UP000295252"/>
    </source>
</evidence>
<gene>
    <name evidence="2" type="ORF">GSCOC_T00014326001</name>
</gene>
<comment type="similarity">
    <text evidence="1">Belongs to the multi antimicrobial extrusion (MATE) (TC 2.A.66.1) family.</text>
</comment>
<reference evidence="3" key="1">
    <citation type="journal article" date="2014" name="Science">
        <title>The coffee genome provides insight into the convergent evolution of caffeine biosynthesis.</title>
        <authorList>
            <person name="Denoeud F."/>
            <person name="Carretero-Paulet L."/>
            <person name="Dereeper A."/>
            <person name="Droc G."/>
            <person name="Guyot R."/>
            <person name="Pietrella M."/>
            <person name="Zheng C."/>
            <person name="Alberti A."/>
            <person name="Anthony F."/>
            <person name="Aprea G."/>
            <person name="Aury J.M."/>
            <person name="Bento P."/>
            <person name="Bernard M."/>
            <person name="Bocs S."/>
            <person name="Campa C."/>
            <person name="Cenci A."/>
            <person name="Combes M.C."/>
            <person name="Crouzillat D."/>
            <person name="Da Silva C."/>
            <person name="Daddiego L."/>
            <person name="De Bellis F."/>
            <person name="Dussert S."/>
            <person name="Garsmeur O."/>
            <person name="Gayraud T."/>
            <person name="Guignon V."/>
            <person name="Jahn K."/>
            <person name="Jamilloux V."/>
            <person name="Joet T."/>
            <person name="Labadie K."/>
            <person name="Lan T."/>
            <person name="Leclercq J."/>
            <person name="Lepelley M."/>
            <person name="Leroy T."/>
            <person name="Li L.T."/>
            <person name="Librado P."/>
            <person name="Lopez L."/>
            <person name="Munoz A."/>
            <person name="Noel B."/>
            <person name="Pallavicini A."/>
            <person name="Perrotta G."/>
            <person name="Poncet V."/>
            <person name="Pot D."/>
            <person name="Priyono X."/>
            <person name="Rigoreau M."/>
            <person name="Rouard M."/>
            <person name="Rozas J."/>
            <person name="Tranchant-Dubreuil C."/>
            <person name="VanBuren R."/>
            <person name="Zhang Q."/>
            <person name="Andrade A.C."/>
            <person name="Argout X."/>
            <person name="Bertrand B."/>
            <person name="de Kochko A."/>
            <person name="Graziosi G."/>
            <person name="Henry R.J."/>
            <person name="Jayarama X."/>
            <person name="Ming R."/>
            <person name="Nagai C."/>
            <person name="Rounsley S."/>
            <person name="Sankoff D."/>
            <person name="Giuliano G."/>
            <person name="Albert V.A."/>
            <person name="Wincker P."/>
            <person name="Lashermes P."/>
        </authorList>
    </citation>
    <scope>NUCLEOTIDE SEQUENCE [LARGE SCALE GENOMIC DNA]</scope>
    <source>
        <strain evidence="3">cv. DH200-94</strain>
    </source>
</reference>
<evidence type="ECO:0000256" key="1">
    <source>
        <dbReference type="ARBA" id="ARBA00010199"/>
    </source>
</evidence>
<dbReference type="AlphaFoldDB" id="A0A068TLI2"/>
<dbReference type="Pfam" id="PF01554">
    <property type="entry name" value="MatE"/>
    <property type="match status" value="1"/>
</dbReference>
<dbReference type="GO" id="GO:0015297">
    <property type="term" value="F:antiporter activity"/>
    <property type="evidence" value="ECO:0007669"/>
    <property type="project" value="InterPro"/>
</dbReference>